<dbReference type="PANTHER" id="PTHR42928">
    <property type="entry name" value="TRICARBOXYLATE-BINDING PROTEIN"/>
    <property type="match status" value="1"/>
</dbReference>
<evidence type="ECO:0000313" key="3">
    <source>
        <dbReference type="EMBL" id="MDM9560837.1"/>
    </source>
</evidence>
<dbReference type="InterPro" id="IPR006311">
    <property type="entry name" value="TAT_signal"/>
</dbReference>
<accession>A0ABT7W6Q9</accession>
<evidence type="ECO:0000313" key="4">
    <source>
        <dbReference type="Proteomes" id="UP001175604"/>
    </source>
</evidence>
<dbReference type="Pfam" id="PF03401">
    <property type="entry name" value="TctC"/>
    <property type="match status" value="1"/>
</dbReference>
<dbReference type="PROSITE" id="PS51318">
    <property type="entry name" value="TAT"/>
    <property type="match status" value="1"/>
</dbReference>
<name>A0ABT7W6Q9_9BORD</name>
<proteinExistence type="inferred from homology"/>
<dbReference type="Proteomes" id="UP001175604">
    <property type="component" value="Unassembled WGS sequence"/>
</dbReference>
<evidence type="ECO:0000256" key="1">
    <source>
        <dbReference type="ARBA" id="ARBA00006987"/>
    </source>
</evidence>
<dbReference type="SUPFAM" id="SSF53850">
    <property type="entry name" value="Periplasmic binding protein-like II"/>
    <property type="match status" value="1"/>
</dbReference>
<dbReference type="EMBL" id="JAUDJE010000016">
    <property type="protein sequence ID" value="MDM9560837.1"/>
    <property type="molecule type" value="Genomic_DNA"/>
</dbReference>
<dbReference type="InterPro" id="IPR042100">
    <property type="entry name" value="Bug_dom1"/>
</dbReference>
<feature type="signal peptide" evidence="2">
    <location>
        <begin position="1"/>
        <end position="22"/>
    </location>
</feature>
<dbReference type="Gene3D" id="3.40.190.150">
    <property type="entry name" value="Bordetella uptake gene, domain 1"/>
    <property type="match status" value="1"/>
</dbReference>
<keyword evidence="2" id="KW-0732">Signal</keyword>
<reference evidence="3" key="1">
    <citation type="submission" date="2023-06" db="EMBL/GenBank/DDBJ databases">
        <title>full genome analysis of Phenantherene degrader P3.</title>
        <authorList>
            <person name="Akbar A."/>
            <person name="Rahmeh R."/>
            <person name="Kishk M."/>
        </authorList>
    </citation>
    <scope>NUCLEOTIDE SEQUENCE</scope>
    <source>
        <strain evidence="3">P3</strain>
    </source>
</reference>
<feature type="chain" id="PRO_5046155760" evidence="2">
    <location>
        <begin position="23"/>
        <end position="321"/>
    </location>
</feature>
<dbReference type="PIRSF" id="PIRSF017082">
    <property type="entry name" value="YflP"/>
    <property type="match status" value="1"/>
</dbReference>
<dbReference type="Gene3D" id="3.40.190.10">
    <property type="entry name" value="Periplasmic binding protein-like II"/>
    <property type="match status" value="1"/>
</dbReference>
<comment type="caution">
    <text evidence="3">The sequence shown here is derived from an EMBL/GenBank/DDBJ whole genome shotgun (WGS) entry which is preliminary data.</text>
</comment>
<gene>
    <name evidence="3" type="ORF">QUC21_17505</name>
</gene>
<protein>
    <submittedName>
        <fullName evidence="3">Tripartite tricarboxylate transporter substrate-binding protein</fullName>
    </submittedName>
</protein>
<evidence type="ECO:0000256" key="2">
    <source>
        <dbReference type="SAM" id="SignalP"/>
    </source>
</evidence>
<keyword evidence="4" id="KW-1185">Reference proteome</keyword>
<dbReference type="RefSeq" id="WP_289786221.1">
    <property type="nucleotide sequence ID" value="NZ_JAUDJE010000016.1"/>
</dbReference>
<dbReference type="PANTHER" id="PTHR42928:SF5">
    <property type="entry name" value="BLR1237 PROTEIN"/>
    <property type="match status" value="1"/>
</dbReference>
<organism evidence="3 4">
    <name type="scientific">Bordetella petrii</name>
    <dbReference type="NCBI Taxonomy" id="94624"/>
    <lineage>
        <taxon>Bacteria</taxon>
        <taxon>Pseudomonadati</taxon>
        <taxon>Pseudomonadota</taxon>
        <taxon>Betaproteobacteria</taxon>
        <taxon>Burkholderiales</taxon>
        <taxon>Alcaligenaceae</taxon>
        <taxon>Bordetella</taxon>
    </lineage>
</organism>
<comment type="similarity">
    <text evidence="1">Belongs to the UPF0065 (bug) family.</text>
</comment>
<dbReference type="InterPro" id="IPR005064">
    <property type="entry name" value="BUG"/>
</dbReference>
<sequence length="321" mass="33172">MNTRRTFLAAATLAAAPLLALAGYPDKPIQIIVGAAAGGPTDQTARVIGERMSLDLGVPVVTHNIAGGGGSLGAAAAARARADGYTLLMGTISTHGANPSLYKHLNYDAIKDFTPISTLVTYPLVVVVNPRQVPARTLEELIHYAKAHPGEVNRGSAGVGTSMHLAGELFDSMADIKTTHIAYKGSAPSMKDLVGGQIGLSFESLAVALPHIRSGRLRALAVTGDASSPLLPDVPTVGATLPGYRFSAWLGLVAPAGTPPEAIARLNEAVRKALADPGVVAALEAQAAEPAWSTPDEFAKLISTDIARLHELIRTAGIPPQ</sequence>